<sequence length="132" mass="14627">MERAESGASGASEGAIPARTVTTNFIDGGWFRSWWWRVITEKQRFSSLMRRRVLLMMGVAGDALDQVAKAPAASRVIGATLTHGPRGGDWVRREWLGCAAEGECIFLPQKGKLLSWMESLERFLETGTTLLL</sequence>
<protein>
    <submittedName>
        <fullName evidence="1">Uncharacterized protein</fullName>
    </submittedName>
</protein>
<gene>
    <name evidence="1" type="ORF">V8G54_004308</name>
</gene>
<reference evidence="1 2" key="1">
    <citation type="journal article" date="2023" name="Life. Sci Alliance">
        <title>Evolutionary insights into 3D genome organization and epigenetic landscape of Vigna mungo.</title>
        <authorList>
            <person name="Junaid A."/>
            <person name="Singh B."/>
            <person name="Bhatia S."/>
        </authorList>
    </citation>
    <scope>NUCLEOTIDE SEQUENCE [LARGE SCALE GENOMIC DNA]</scope>
    <source>
        <strain evidence="1">Urdbean</strain>
    </source>
</reference>
<accession>A0AAQ3SB00</accession>
<name>A0AAQ3SB00_VIGMU</name>
<dbReference type="AlphaFoldDB" id="A0AAQ3SB00"/>
<evidence type="ECO:0000313" key="1">
    <source>
        <dbReference type="EMBL" id="WVZ25764.1"/>
    </source>
</evidence>
<keyword evidence="2" id="KW-1185">Reference proteome</keyword>
<organism evidence="1 2">
    <name type="scientific">Vigna mungo</name>
    <name type="common">Black gram</name>
    <name type="synonym">Phaseolus mungo</name>
    <dbReference type="NCBI Taxonomy" id="3915"/>
    <lineage>
        <taxon>Eukaryota</taxon>
        <taxon>Viridiplantae</taxon>
        <taxon>Streptophyta</taxon>
        <taxon>Embryophyta</taxon>
        <taxon>Tracheophyta</taxon>
        <taxon>Spermatophyta</taxon>
        <taxon>Magnoliopsida</taxon>
        <taxon>eudicotyledons</taxon>
        <taxon>Gunneridae</taxon>
        <taxon>Pentapetalae</taxon>
        <taxon>rosids</taxon>
        <taxon>fabids</taxon>
        <taxon>Fabales</taxon>
        <taxon>Fabaceae</taxon>
        <taxon>Papilionoideae</taxon>
        <taxon>50 kb inversion clade</taxon>
        <taxon>NPAAA clade</taxon>
        <taxon>indigoferoid/millettioid clade</taxon>
        <taxon>Phaseoleae</taxon>
        <taxon>Vigna</taxon>
    </lineage>
</organism>
<evidence type="ECO:0000313" key="2">
    <source>
        <dbReference type="Proteomes" id="UP001374535"/>
    </source>
</evidence>
<dbReference type="Proteomes" id="UP001374535">
    <property type="component" value="Chromosome 1"/>
</dbReference>
<proteinExistence type="predicted"/>
<dbReference type="EMBL" id="CP144700">
    <property type="protein sequence ID" value="WVZ25764.1"/>
    <property type="molecule type" value="Genomic_DNA"/>
</dbReference>